<evidence type="ECO:0000313" key="1">
    <source>
        <dbReference type="EMBL" id="CAK7265737.1"/>
    </source>
</evidence>
<gene>
    <name evidence="1" type="ORF">SEPCBS119000_001664</name>
</gene>
<name>A0ABP0DEI4_9PEZI</name>
<accession>A0ABP0DEI4</accession>
<protein>
    <submittedName>
        <fullName evidence="1">Uncharacterized protein</fullName>
    </submittedName>
</protein>
<keyword evidence="2" id="KW-1185">Reference proteome</keyword>
<dbReference type="EMBL" id="CAWUON010000014">
    <property type="protein sequence ID" value="CAK7265737.1"/>
    <property type="molecule type" value="Genomic_DNA"/>
</dbReference>
<evidence type="ECO:0000313" key="2">
    <source>
        <dbReference type="Proteomes" id="UP001642502"/>
    </source>
</evidence>
<comment type="caution">
    <text evidence="1">The sequence shown here is derived from an EMBL/GenBank/DDBJ whole genome shotgun (WGS) entry which is preliminary data.</text>
</comment>
<dbReference type="Proteomes" id="UP001642502">
    <property type="component" value="Unassembled WGS sequence"/>
</dbReference>
<organism evidence="1 2">
    <name type="scientific">Sporothrix epigloea</name>
    <dbReference type="NCBI Taxonomy" id="1892477"/>
    <lineage>
        <taxon>Eukaryota</taxon>
        <taxon>Fungi</taxon>
        <taxon>Dikarya</taxon>
        <taxon>Ascomycota</taxon>
        <taxon>Pezizomycotina</taxon>
        <taxon>Sordariomycetes</taxon>
        <taxon>Sordariomycetidae</taxon>
        <taxon>Ophiostomatales</taxon>
        <taxon>Ophiostomataceae</taxon>
        <taxon>Sporothrix</taxon>
    </lineage>
</organism>
<proteinExistence type="predicted"/>
<sequence length="381" mass="41868">MAGREETRITGIVTFAPTSSTELDDILDKIRSKIILLSYLSAQQRKDLHDKSKEHLFKTDPITLDVDGEIMRFHHLDMFRDIPNARAAAREAVGRMTTPADFENLSRLLEGLHRAKRHLQPADYARIARQAGERNCIYAVIECARQVQRTGFRLADSETVAEILTHVQMKAVNSGWEEAKTRQALVWAELVVDLLQEPDHGRRPQTYQAGAAQAAAEGSTAAVAATPAPPPPTIPLSRDPLVLAARLHLAAVVADKFTPGGADADGKVLRYATELVQLWPQGGTGLRALHPPATYTDRRGEMHYLSENNKFLGVASPLLHGLDTAIRVLGGSQGDSTLLTAELQLRRDALAQEINTALAEVPDRRGAAIYKKYFDPETLTV</sequence>
<reference evidence="1 2" key="1">
    <citation type="submission" date="2024-01" db="EMBL/GenBank/DDBJ databases">
        <authorList>
            <person name="Allen C."/>
            <person name="Tagirdzhanova G."/>
        </authorList>
    </citation>
    <scope>NUCLEOTIDE SEQUENCE [LARGE SCALE GENOMIC DNA]</scope>
    <source>
        <strain evidence="1 2">CBS 119000</strain>
    </source>
</reference>